<gene>
    <name evidence="3" type="ORF">P3X46_012453</name>
</gene>
<evidence type="ECO:0000256" key="1">
    <source>
        <dbReference type="SAM" id="Phobius"/>
    </source>
</evidence>
<keyword evidence="1" id="KW-1133">Transmembrane helix</keyword>
<dbReference type="InterPro" id="IPR012337">
    <property type="entry name" value="RNaseH-like_sf"/>
</dbReference>
<keyword evidence="4" id="KW-1185">Reference proteome</keyword>
<proteinExistence type="predicted"/>
<dbReference type="InterPro" id="IPR055298">
    <property type="entry name" value="AtLOH3-like"/>
</dbReference>
<comment type="caution">
    <text evidence="3">The sequence shown here is derived from an EMBL/GenBank/DDBJ whole genome shotgun (WGS) entry which is preliminary data.</text>
</comment>
<dbReference type="InterPro" id="IPR008906">
    <property type="entry name" value="HATC_C_dom"/>
</dbReference>
<dbReference type="PANTHER" id="PTHR11697">
    <property type="entry name" value="GENERAL TRANSCRIPTION FACTOR 2-RELATED ZINC FINGER PROTEIN"/>
    <property type="match status" value="1"/>
</dbReference>
<accession>A0ABQ9MAA0</accession>
<organism evidence="3 4">
    <name type="scientific">Hevea brasiliensis</name>
    <name type="common">Para rubber tree</name>
    <name type="synonym">Siphonia brasiliensis</name>
    <dbReference type="NCBI Taxonomy" id="3981"/>
    <lineage>
        <taxon>Eukaryota</taxon>
        <taxon>Viridiplantae</taxon>
        <taxon>Streptophyta</taxon>
        <taxon>Embryophyta</taxon>
        <taxon>Tracheophyta</taxon>
        <taxon>Spermatophyta</taxon>
        <taxon>Magnoliopsida</taxon>
        <taxon>eudicotyledons</taxon>
        <taxon>Gunneridae</taxon>
        <taxon>Pentapetalae</taxon>
        <taxon>rosids</taxon>
        <taxon>fabids</taxon>
        <taxon>Malpighiales</taxon>
        <taxon>Euphorbiaceae</taxon>
        <taxon>Crotonoideae</taxon>
        <taxon>Micrandreae</taxon>
        <taxon>Hevea</taxon>
    </lineage>
</organism>
<sequence length="144" mass="16314">MACLDPKDSFSAFDTSKLIQLTIFYPCEFSTVALIELESQLQNFVFDMCMDEKFSKVSGIEGLAEKIVATKKHIIFPLVYLLIKLLLILPVATATVERAFSAMNIIKSSLRNRMGDELLNDCLVAYIERDLFASIDNEVTMNRF</sequence>
<feature type="transmembrane region" description="Helical" evidence="1">
    <location>
        <begin position="74"/>
        <end position="96"/>
    </location>
</feature>
<keyword evidence="1" id="KW-0812">Transmembrane</keyword>
<dbReference type="SUPFAM" id="SSF53098">
    <property type="entry name" value="Ribonuclease H-like"/>
    <property type="match status" value="1"/>
</dbReference>
<dbReference type="Pfam" id="PF05699">
    <property type="entry name" value="Dimer_Tnp_hAT"/>
    <property type="match status" value="1"/>
</dbReference>
<name>A0ABQ9MAA0_HEVBR</name>
<evidence type="ECO:0000313" key="4">
    <source>
        <dbReference type="Proteomes" id="UP001174677"/>
    </source>
</evidence>
<dbReference type="Proteomes" id="UP001174677">
    <property type="component" value="Chromosome 7"/>
</dbReference>
<evidence type="ECO:0000259" key="2">
    <source>
        <dbReference type="Pfam" id="PF05699"/>
    </source>
</evidence>
<evidence type="ECO:0000313" key="3">
    <source>
        <dbReference type="EMBL" id="KAJ9177214.1"/>
    </source>
</evidence>
<protein>
    <recommendedName>
        <fullName evidence="2">HAT C-terminal dimerisation domain-containing protein</fullName>
    </recommendedName>
</protein>
<feature type="domain" description="HAT C-terminal dimerisation" evidence="2">
    <location>
        <begin position="71"/>
        <end position="131"/>
    </location>
</feature>
<dbReference type="EMBL" id="JARPOI010000007">
    <property type="protein sequence ID" value="KAJ9177214.1"/>
    <property type="molecule type" value="Genomic_DNA"/>
</dbReference>
<keyword evidence="1" id="KW-0472">Membrane</keyword>
<dbReference type="PANTHER" id="PTHR11697:SF230">
    <property type="entry name" value="ZINC FINGER, MYM DOMAIN CONTAINING 1"/>
    <property type="match status" value="1"/>
</dbReference>
<reference evidence="3" key="1">
    <citation type="journal article" date="2023" name="Plant Biotechnol. J.">
        <title>Chromosome-level wild Hevea brasiliensis genome provides new tools for genomic-assisted breeding and valuable loci to elevate rubber yield.</title>
        <authorList>
            <person name="Cheng H."/>
            <person name="Song X."/>
            <person name="Hu Y."/>
            <person name="Wu T."/>
            <person name="Yang Q."/>
            <person name="An Z."/>
            <person name="Feng S."/>
            <person name="Deng Z."/>
            <person name="Wu W."/>
            <person name="Zeng X."/>
            <person name="Tu M."/>
            <person name="Wang X."/>
            <person name="Huang H."/>
        </authorList>
    </citation>
    <scope>NUCLEOTIDE SEQUENCE</scope>
    <source>
        <strain evidence="3">MT/VB/25A 57/8</strain>
    </source>
</reference>